<feature type="non-terminal residue" evidence="1">
    <location>
        <position position="83"/>
    </location>
</feature>
<dbReference type="SUPFAM" id="SSF52833">
    <property type="entry name" value="Thioredoxin-like"/>
    <property type="match status" value="1"/>
</dbReference>
<dbReference type="InterPro" id="IPR036249">
    <property type="entry name" value="Thioredoxin-like_sf"/>
</dbReference>
<gene>
    <name evidence="1" type="primary">arsC</name>
</gene>
<sequence length="83" mass="9621">DLQSGTEPTVISYLENPPSRDDLVKLIADMGISVRDLLRKHVALMRNCELYNQIWWRFINPLYAGKPHSDQPANNWEADWLIA</sequence>
<protein>
    <submittedName>
        <fullName evidence="1">Arsenate reductase</fullName>
    </submittedName>
</protein>
<geneLocation type="plasmid" evidence="1">
    <name>pARSC-16</name>
</geneLocation>
<dbReference type="AlphaFoldDB" id="B5LRD6"/>
<name>B5LRD6_ECOLX</name>
<reference evidence="1" key="1">
    <citation type="journal article" date="2009" name="Curr. Microbiol.">
        <title>Diversity of arsenate reductase genes (arsC Genes) from arsenic-resistant environmental isolates of E. coli.</title>
        <authorList>
            <person name="Kaur S."/>
            <person name="Kamli M.R."/>
            <person name="Ali A."/>
        </authorList>
    </citation>
    <scope>NUCLEOTIDE SEQUENCE</scope>
    <source>
        <strain evidence="1">ARSC-16</strain>
        <plasmid evidence="1">pARSC-16</plasmid>
    </source>
</reference>
<organism evidence="1">
    <name type="scientific">Escherichia coli</name>
    <dbReference type="NCBI Taxonomy" id="562"/>
    <lineage>
        <taxon>Bacteria</taxon>
        <taxon>Pseudomonadati</taxon>
        <taxon>Pseudomonadota</taxon>
        <taxon>Gammaproteobacteria</taxon>
        <taxon>Enterobacterales</taxon>
        <taxon>Enterobacteriaceae</taxon>
        <taxon>Escherichia</taxon>
    </lineage>
</organism>
<proteinExistence type="predicted"/>
<evidence type="ECO:0000313" key="1">
    <source>
        <dbReference type="EMBL" id="ACH48238.1"/>
    </source>
</evidence>
<keyword evidence="1" id="KW-0614">Plasmid</keyword>
<dbReference type="Gene3D" id="3.40.30.10">
    <property type="entry name" value="Glutaredoxin"/>
    <property type="match status" value="1"/>
</dbReference>
<accession>B5LRD6</accession>
<feature type="non-terminal residue" evidence="1">
    <location>
        <position position="1"/>
    </location>
</feature>
<dbReference type="EMBL" id="EU884416">
    <property type="protein sequence ID" value="ACH48238.1"/>
    <property type="molecule type" value="Genomic_DNA"/>
</dbReference>